<keyword evidence="2" id="KW-1133">Transmembrane helix</keyword>
<evidence type="ECO:0000313" key="4">
    <source>
        <dbReference type="EMBL" id="KAJ9137435.1"/>
    </source>
</evidence>
<dbReference type="EMBL" id="JANBVN010000159">
    <property type="protein sequence ID" value="KAJ9137435.1"/>
    <property type="molecule type" value="Genomic_DNA"/>
</dbReference>
<dbReference type="InterPro" id="IPR050645">
    <property type="entry name" value="Histidine_acid_phosphatase"/>
</dbReference>
<reference evidence="4" key="1">
    <citation type="submission" date="2022-07" db="EMBL/GenBank/DDBJ databases">
        <title>Fungi with potential for degradation of polypropylene.</title>
        <authorList>
            <person name="Gostincar C."/>
        </authorList>
    </citation>
    <scope>NUCLEOTIDE SEQUENCE</scope>
    <source>
        <strain evidence="4">EXF-13287</strain>
    </source>
</reference>
<dbReference type="GO" id="GO:0016791">
    <property type="term" value="F:phosphatase activity"/>
    <property type="evidence" value="ECO:0007669"/>
    <property type="project" value="TreeGrafter"/>
</dbReference>
<feature type="signal peptide" evidence="3">
    <location>
        <begin position="1"/>
        <end position="19"/>
    </location>
</feature>
<evidence type="ECO:0000256" key="1">
    <source>
        <dbReference type="ARBA" id="ARBA00005375"/>
    </source>
</evidence>
<accession>A0AA38VNF6</accession>
<dbReference type="AlphaFoldDB" id="A0AA38VNF6"/>
<evidence type="ECO:0000256" key="2">
    <source>
        <dbReference type="SAM" id="Phobius"/>
    </source>
</evidence>
<dbReference type="PANTHER" id="PTHR11567:SF142">
    <property type="entry name" value="PHOSPHOGLYCERATE MUTASE-LIKE PROTEIN"/>
    <property type="match status" value="1"/>
</dbReference>
<dbReference type="InterPro" id="IPR000560">
    <property type="entry name" value="His_Pase_clade-2"/>
</dbReference>
<dbReference type="Proteomes" id="UP001174691">
    <property type="component" value="Unassembled WGS sequence"/>
</dbReference>
<dbReference type="Gene3D" id="3.40.50.1240">
    <property type="entry name" value="Phosphoglycerate mutase-like"/>
    <property type="match status" value="1"/>
</dbReference>
<feature type="chain" id="PRO_5041300412" evidence="3">
    <location>
        <begin position="20"/>
        <end position="483"/>
    </location>
</feature>
<keyword evidence="2" id="KW-0812">Transmembrane</keyword>
<sequence>MELTLVNLLLLAVLPLGSAEKIIGTYIFHRHGDRTTKSYQPVSLTSLGAEQVFASGSYYRNIYLSSESTSQIQSISSTIPKLSQLSVTAPVDAVLQNSAQVFLQGLYPPAGDAATETLANGTKVQSPLGGYQYIPVNAVSTASSNAGSESNEWLQAGSGCGRATVSSNSYFSSAEYLSTLESTSSFYQSLLPVISSTFPSEKANFKNAYTIYDYIHVSTIHNASIPSSDLLDAPTLHQLQTRADQHEFGLAYNASEPIRAIAGSVLAGQVLQFLNATIQAQTSSSSASAPVLGIQFGAYASFLSFFGLASLPSVSANFTGIVDYASSIVFELVSTSDTDYSVRFLFSNGTAGASNPPREYPLFGQGDTLLPWDDFVTGMRQFAVADTVSWCKACGETTGTCAVALGLTGSSNGSASATGETEKKKGGLSTAVGGVIGALVTLVVVLGFEALVMALAGLRVVKKGVLRRGAVGEEGAVEPKPKA</sequence>
<dbReference type="PANTHER" id="PTHR11567">
    <property type="entry name" value="ACID PHOSPHATASE-RELATED"/>
    <property type="match status" value="1"/>
</dbReference>
<keyword evidence="3" id="KW-0732">Signal</keyword>
<gene>
    <name evidence="4" type="ORF">NKR19_g8178</name>
</gene>
<feature type="transmembrane region" description="Helical" evidence="2">
    <location>
        <begin position="431"/>
        <end position="458"/>
    </location>
</feature>
<organism evidence="4 5">
    <name type="scientific">Coniochaeta hoffmannii</name>
    <dbReference type="NCBI Taxonomy" id="91930"/>
    <lineage>
        <taxon>Eukaryota</taxon>
        <taxon>Fungi</taxon>
        <taxon>Dikarya</taxon>
        <taxon>Ascomycota</taxon>
        <taxon>Pezizomycotina</taxon>
        <taxon>Sordariomycetes</taxon>
        <taxon>Sordariomycetidae</taxon>
        <taxon>Coniochaetales</taxon>
        <taxon>Coniochaetaceae</taxon>
        <taxon>Coniochaeta</taxon>
    </lineage>
</organism>
<dbReference type="SUPFAM" id="SSF53254">
    <property type="entry name" value="Phosphoglycerate mutase-like"/>
    <property type="match status" value="1"/>
</dbReference>
<evidence type="ECO:0000313" key="5">
    <source>
        <dbReference type="Proteomes" id="UP001174691"/>
    </source>
</evidence>
<evidence type="ECO:0000256" key="3">
    <source>
        <dbReference type="SAM" id="SignalP"/>
    </source>
</evidence>
<name>A0AA38VNF6_9PEZI</name>
<keyword evidence="2" id="KW-0472">Membrane</keyword>
<proteinExistence type="inferred from homology"/>
<protein>
    <submittedName>
        <fullName evidence="4">Histidine acid phosphatase</fullName>
    </submittedName>
</protein>
<keyword evidence="5" id="KW-1185">Reference proteome</keyword>
<comment type="similarity">
    <text evidence="1">Belongs to the histidine acid phosphatase family.</text>
</comment>
<dbReference type="InterPro" id="IPR029033">
    <property type="entry name" value="His_PPase_superfam"/>
</dbReference>
<dbReference type="Pfam" id="PF00328">
    <property type="entry name" value="His_Phos_2"/>
    <property type="match status" value="1"/>
</dbReference>
<comment type="caution">
    <text evidence="4">The sequence shown here is derived from an EMBL/GenBank/DDBJ whole genome shotgun (WGS) entry which is preliminary data.</text>
</comment>